<evidence type="ECO:0008006" key="5">
    <source>
        <dbReference type="Google" id="ProtNLM"/>
    </source>
</evidence>
<dbReference type="EMBL" id="BMNA01000003">
    <property type="protein sequence ID" value="GGM01088.1"/>
    <property type="molecule type" value="Genomic_DNA"/>
</dbReference>
<organism evidence="3 4">
    <name type="scientific">Nakamurella endophytica</name>
    <dbReference type="NCBI Taxonomy" id="1748367"/>
    <lineage>
        <taxon>Bacteria</taxon>
        <taxon>Bacillati</taxon>
        <taxon>Actinomycetota</taxon>
        <taxon>Actinomycetes</taxon>
        <taxon>Nakamurellales</taxon>
        <taxon>Nakamurellaceae</taxon>
        <taxon>Nakamurella</taxon>
    </lineage>
</organism>
<dbReference type="AlphaFoldDB" id="A0A917SWD5"/>
<proteinExistence type="predicted"/>
<keyword evidence="2" id="KW-0812">Transmembrane</keyword>
<keyword evidence="2" id="KW-1133">Transmembrane helix</keyword>
<feature type="region of interest" description="Disordered" evidence="1">
    <location>
        <begin position="100"/>
        <end position="124"/>
    </location>
</feature>
<dbReference type="Proteomes" id="UP000655208">
    <property type="component" value="Unassembled WGS sequence"/>
</dbReference>
<comment type="caution">
    <text evidence="3">The sequence shown here is derived from an EMBL/GenBank/DDBJ whole genome shotgun (WGS) entry which is preliminary data.</text>
</comment>
<evidence type="ECO:0000256" key="1">
    <source>
        <dbReference type="SAM" id="MobiDB-lite"/>
    </source>
</evidence>
<reference evidence="3" key="2">
    <citation type="submission" date="2020-09" db="EMBL/GenBank/DDBJ databases">
        <authorList>
            <person name="Sun Q."/>
            <person name="Zhou Y."/>
        </authorList>
    </citation>
    <scope>NUCLEOTIDE SEQUENCE</scope>
    <source>
        <strain evidence="3">CGMCC 4.7308</strain>
    </source>
</reference>
<feature type="transmembrane region" description="Helical" evidence="2">
    <location>
        <begin position="132"/>
        <end position="153"/>
    </location>
</feature>
<keyword evidence="4" id="KW-1185">Reference proteome</keyword>
<accession>A0A917SWD5</accession>
<evidence type="ECO:0000313" key="4">
    <source>
        <dbReference type="Proteomes" id="UP000655208"/>
    </source>
</evidence>
<sequence>MSLWTSAALAGAATGGRSFTGLAALALAAPADAPRQPDRTLDKPWARAVLVAAAVGELVADKLPRTPSRLAPPVLVGRLVNAAVCGLVLARRDVPASRTDVPQVFPQERDADTSDTSPTSSVTTKPVRMAPMAGAAAVSMAAAAAASFLGVHWRALAARRFRTDAVGAGLEDALTVALAAAAARR</sequence>
<name>A0A917SWD5_9ACTN</name>
<evidence type="ECO:0000313" key="3">
    <source>
        <dbReference type="EMBL" id="GGM01088.1"/>
    </source>
</evidence>
<evidence type="ECO:0000256" key="2">
    <source>
        <dbReference type="SAM" id="Phobius"/>
    </source>
</evidence>
<keyword evidence="2" id="KW-0472">Membrane</keyword>
<protein>
    <recommendedName>
        <fullName evidence="5">DUF4126 domain-containing protein</fullName>
    </recommendedName>
</protein>
<reference evidence="3" key="1">
    <citation type="journal article" date="2014" name="Int. J. Syst. Evol. Microbiol.">
        <title>Complete genome sequence of Corynebacterium casei LMG S-19264T (=DSM 44701T), isolated from a smear-ripened cheese.</title>
        <authorList>
            <consortium name="US DOE Joint Genome Institute (JGI-PGF)"/>
            <person name="Walter F."/>
            <person name="Albersmeier A."/>
            <person name="Kalinowski J."/>
            <person name="Ruckert C."/>
        </authorList>
    </citation>
    <scope>NUCLEOTIDE SEQUENCE</scope>
    <source>
        <strain evidence="3">CGMCC 4.7308</strain>
    </source>
</reference>
<gene>
    <name evidence="3" type="ORF">GCM10011594_21460</name>
</gene>
<feature type="compositionally biased region" description="Low complexity" evidence="1">
    <location>
        <begin position="114"/>
        <end position="124"/>
    </location>
</feature>
<dbReference type="RefSeq" id="WP_188941452.1">
    <property type="nucleotide sequence ID" value="NZ_BMNA01000003.1"/>
</dbReference>